<proteinExistence type="predicted"/>
<sequence>MPSNPLVRSSLTSSLTCDVLLKIFSHLDYVHIQKLSMIDKSLAAILSDDSVWRYLVCQRFGRKYILSHPRQIYEEKSRLILAGVTDLMPEPESVVQLKRKVDQDKSYLVLDTAFKFKLIGVIDGIPQGEYDIVWKLKFTRGSFYLTYITFRGEIEGLQSSGNDHQLNQTDLEQCEGEEWFNLVHPQPIQVTQDWQSCKLTVSSNEQIWKKGLMIESVQLKPKKLTY</sequence>
<reference evidence="2 3" key="1">
    <citation type="submission" date="2023-04" db="EMBL/GenBank/DDBJ databases">
        <title>Genome of Basidiobolus ranarum AG-B5.</title>
        <authorList>
            <person name="Stajich J.E."/>
            <person name="Carter-House D."/>
            <person name="Gryganskyi A."/>
        </authorList>
    </citation>
    <scope>NUCLEOTIDE SEQUENCE [LARGE SCALE GENOMIC DNA]</scope>
    <source>
        <strain evidence="2 3">AG-B5</strain>
    </source>
</reference>
<dbReference type="PROSITE" id="PS50181">
    <property type="entry name" value="FBOX"/>
    <property type="match status" value="1"/>
</dbReference>
<accession>A0ABR2WT68</accession>
<dbReference type="Gene3D" id="1.20.1280.50">
    <property type="match status" value="1"/>
</dbReference>
<gene>
    <name evidence="2" type="ORF">K7432_007593</name>
</gene>
<dbReference type="Proteomes" id="UP001479436">
    <property type="component" value="Unassembled WGS sequence"/>
</dbReference>
<name>A0ABR2WT68_9FUNG</name>
<protein>
    <recommendedName>
        <fullName evidence="1">F-box domain-containing protein</fullName>
    </recommendedName>
</protein>
<evidence type="ECO:0000313" key="2">
    <source>
        <dbReference type="EMBL" id="KAK9764706.1"/>
    </source>
</evidence>
<feature type="domain" description="F-box" evidence="1">
    <location>
        <begin position="9"/>
        <end position="55"/>
    </location>
</feature>
<keyword evidence="3" id="KW-1185">Reference proteome</keyword>
<dbReference type="EMBL" id="JASJQH010000381">
    <property type="protein sequence ID" value="KAK9764706.1"/>
    <property type="molecule type" value="Genomic_DNA"/>
</dbReference>
<dbReference type="SUPFAM" id="SSF81383">
    <property type="entry name" value="F-box domain"/>
    <property type="match status" value="1"/>
</dbReference>
<comment type="caution">
    <text evidence="2">The sequence shown here is derived from an EMBL/GenBank/DDBJ whole genome shotgun (WGS) entry which is preliminary data.</text>
</comment>
<dbReference type="InterPro" id="IPR036047">
    <property type="entry name" value="F-box-like_dom_sf"/>
</dbReference>
<dbReference type="InterPro" id="IPR001810">
    <property type="entry name" value="F-box_dom"/>
</dbReference>
<evidence type="ECO:0000313" key="3">
    <source>
        <dbReference type="Proteomes" id="UP001479436"/>
    </source>
</evidence>
<evidence type="ECO:0000259" key="1">
    <source>
        <dbReference type="PROSITE" id="PS50181"/>
    </source>
</evidence>
<organism evidence="2 3">
    <name type="scientific">Basidiobolus ranarum</name>
    <dbReference type="NCBI Taxonomy" id="34480"/>
    <lineage>
        <taxon>Eukaryota</taxon>
        <taxon>Fungi</taxon>
        <taxon>Fungi incertae sedis</taxon>
        <taxon>Zoopagomycota</taxon>
        <taxon>Entomophthoromycotina</taxon>
        <taxon>Basidiobolomycetes</taxon>
        <taxon>Basidiobolales</taxon>
        <taxon>Basidiobolaceae</taxon>
        <taxon>Basidiobolus</taxon>
    </lineage>
</organism>